<accession>A0A368FFE3</accession>
<keyword evidence="1" id="KW-1133">Transmembrane helix</keyword>
<name>A0A368FFE3_ANCCA</name>
<dbReference type="AlphaFoldDB" id="A0A368FFE3"/>
<dbReference type="InterPro" id="IPR019422">
    <property type="entry name" value="7TM_GPCR_serpentine_rcpt_Srh"/>
</dbReference>
<dbReference type="PANTHER" id="PTHR22941:SF293">
    <property type="entry name" value="SERPENTINE RECEPTOR, CLASS H"/>
    <property type="match status" value="1"/>
</dbReference>
<protein>
    <recommendedName>
        <fullName evidence="4">7TM GPCR serpentine receptor class x (Srx) domain-containing protein</fullName>
    </recommendedName>
</protein>
<comment type="caution">
    <text evidence="2">The sequence shown here is derived from an EMBL/GenBank/DDBJ whole genome shotgun (WGS) entry which is preliminary data.</text>
</comment>
<dbReference type="InterPro" id="IPR053220">
    <property type="entry name" value="Nematode_rcpt-like_serp_H"/>
</dbReference>
<gene>
    <name evidence="2" type="ORF">ANCCAN_24499</name>
</gene>
<reference evidence="2 3" key="1">
    <citation type="submission" date="2014-10" db="EMBL/GenBank/DDBJ databases">
        <title>Draft genome of the hookworm Ancylostoma caninum.</title>
        <authorList>
            <person name="Mitreva M."/>
        </authorList>
    </citation>
    <scope>NUCLEOTIDE SEQUENCE [LARGE SCALE GENOMIC DNA]</scope>
    <source>
        <strain evidence="2 3">Baltimore</strain>
    </source>
</reference>
<sequence length="168" mass="18872">MIECDPIDPHPTSFIITLKIISIFSPLPSLVALFCILTCRAGMGWHYRINIFFYQIWSLLFDVVFSFVATPVIFFPMPMGYLTGIAKNFDGSLYPMTAFLFMNVAAIGVAIIAMLLARYHAVLSSKHFLKIDSRVLGCYILYIGSLASTALLIYPDILRNKPDFEEVG</sequence>
<feature type="transmembrane region" description="Helical" evidence="1">
    <location>
        <begin position="94"/>
        <end position="116"/>
    </location>
</feature>
<evidence type="ECO:0000313" key="2">
    <source>
        <dbReference type="EMBL" id="RCN29739.1"/>
    </source>
</evidence>
<feature type="transmembrane region" description="Helical" evidence="1">
    <location>
        <begin position="51"/>
        <end position="74"/>
    </location>
</feature>
<evidence type="ECO:0008006" key="4">
    <source>
        <dbReference type="Google" id="ProtNLM"/>
    </source>
</evidence>
<organism evidence="2 3">
    <name type="scientific">Ancylostoma caninum</name>
    <name type="common">Dog hookworm</name>
    <dbReference type="NCBI Taxonomy" id="29170"/>
    <lineage>
        <taxon>Eukaryota</taxon>
        <taxon>Metazoa</taxon>
        <taxon>Ecdysozoa</taxon>
        <taxon>Nematoda</taxon>
        <taxon>Chromadorea</taxon>
        <taxon>Rhabditida</taxon>
        <taxon>Rhabditina</taxon>
        <taxon>Rhabditomorpha</taxon>
        <taxon>Strongyloidea</taxon>
        <taxon>Ancylostomatidae</taxon>
        <taxon>Ancylostomatinae</taxon>
        <taxon>Ancylostoma</taxon>
    </lineage>
</organism>
<evidence type="ECO:0000313" key="3">
    <source>
        <dbReference type="Proteomes" id="UP000252519"/>
    </source>
</evidence>
<dbReference type="Pfam" id="PF10318">
    <property type="entry name" value="7TM_GPCR_Srh"/>
    <property type="match status" value="1"/>
</dbReference>
<evidence type="ECO:0000256" key="1">
    <source>
        <dbReference type="SAM" id="Phobius"/>
    </source>
</evidence>
<dbReference type="OrthoDB" id="5886971at2759"/>
<keyword evidence="3" id="KW-1185">Reference proteome</keyword>
<dbReference type="Proteomes" id="UP000252519">
    <property type="component" value="Unassembled WGS sequence"/>
</dbReference>
<keyword evidence="1" id="KW-0812">Transmembrane</keyword>
<keyword evidence="1" id="KW-0472">Membrane</keyword>
<dbReference type="PANTHER" id="PTHR22941">
    <property type="entry name" value="SERPENTINE RECEPTOR"/>
    <property type="match status" value="1"/>
</dbReference>
<feature type="transmembrane region" description="Helical" evidence="1">
    <location>
        <begin position="20"/>
        <end position="39"/>
    </location>
</feature>
<proteinExistence type="predicted"/>
<dbReference type="EMBL" id="JOJR01001799">
    <property type="protein sequence ID" value="RCN29739.1"/>
    <property type="molecule type" value="Genomic_DNA"/>
</dbReference>
<feature type="transmembrane region" description="Helical" evidence="1">
    <location>
        <begin position="136"/>
        <end position="154"/>
    </location>
</feature>